<organism evidence="9 10">
    <name type="scientific">Luteimonas vadosa</name>
    <dbReference type="NCBI Taxonomy" id="1165507"/>
    <lineage>
        <taxon>Bacteria</taxon>
        <taxon>Pseudomonadati</taxon>
        <taxon>Pseudomonadota</taxon>
        <taxon>Gammaproteobacteria</taxon>
        <taxon>Lysobacterales</taxon>
        <taxon>Lysobacteraceae</taxon>
        <taxon>Luteimonas</taxon>
    </lineage>
</organism>
<dbReference type="PROSITE" id="PS00061">
    <property type="entry name" value="ADH_SHORT"/>
    <property type="match status" value="1"/>
</dbReference>
<evidence type="ECO:0000256" key="4">
    <source>
        <dbReference type="ARBA" id="ARBA00022857"/>
    </source>
</evidence>
<evidence type="ECO:0000256" key="2">
    <source>
        <dbReference type="ARBA" id="ARBA00022516"/>
    </source>
</evidence>
<dbReference type="InterPro" id="IPR036291">
    <property type="entry name" value="NAD(P)-bd_dom_sf"/>
</dbReference>
<evidence type="ECO:0000256" key="8">
    <source>
        <dbReference type="RuleBase" id="RU000363"/>
    </source>
</evidence>
<comment type="similarity">
    <text evidence="8">Belongs to the short-chain dehydrogenases/reductases (SDR) family.</text>
</comment>
<evidence type="ECO:0000256" key="6">
    <source>
        <dbReference type="ARBA" id="ARBA00023098"/>
    </source>
</evidence>
<name>A0ABP9DWX0_9GAMM</name>
<reference evidence="10" key="1">
    <citation type="journal article" date="2019" name="Int. J. Syst. Evol. Microbiol.">
        <title>The Global Catalogue of Microorganisms (GCM) 10K type strain sequencing project: providing services to taxonomists for standard genome sequencing and annotation.</title>
        <authorList>
            <consortium name="The Broad Institute Genomics Platform"/>
            <consortium name="The Broad Institute Genome Sequencing Center for Infectious Disease"/>
            <person name="Wu L."/>
            <person name="Ma J."/>
        </authorList>
    </citation>
    <scope>NUCLEOTIDE SEQUENCE [LARGE SCALE GENOMIC DNA]</scope>
    <source>
        <strain evidence="10">JCM 18392</strain>
    </source>
</reference>
<dbReference type="RefSeq" id="WP_345294222.1">
    <property type="nucleotide sequence ID" value="NZ_BAABJY010000001.1"/>
</dbReference>
<dbReference type="InterPro" id="IPR020904">
    <property type="entry name" value="Sc_DH/Rdtase_CS"/>
</dbReference>
<evidence type="ECO:0000313" key="10">
    <source>
        <dbReference type="Proteomes" id="UP001501323"/>
    </source>
</evidence>
<keyword evidence="3" id="KW-0276">Fatty acid metabolism</keyword>
<comment type="caution">
    <text evidence="9">The sequence shown here is derived from an EMBL/GenBank/DDBJ whole genome shotgun (WGS) entry which is preliminary data.</text>
</comment>
<keyword evidence="4" id="KW-0521">NADP</keyword>
<keyword evidence="10" id="KW-1185">Reference proteome</keyword>
<dbReference type="Proteomes" id="UP001501323">
    <property type="component" value="Unassembled WGS sequence"/>
</dbReference>
<dbReference type="PRINTS" id="PR00081">
    <property type="entry name" value="GDHRDH"/>
</dbReference>
<dbReference type="EMBL" id="BAABJY010000001">
    <property type="protein sequence ID" value="GAA4858743.1"/>
    <property type="molecule type" value="Genomic_DNA"/>
</dbReference>
<accession>A0ABP9DWX0</accession>
<dbReference type="SUPFAM" id="SSF51735">
    <property type="entry name" value="NAD(P)-binding Rossmann-fold domains"/>
    <property type="match status" value="1"/>
</dbReference>
<dbReference type="InterPro" id="IPR002347">
    <property type="entry name" value="SDR_fam"/>
</dbReference>
<dbReference type="Pfam" id="PF00106">
    <property type="entry name" value="adh_short"/>
    <property type="match status" value="1"/>
</dbReference>
<proteinExistence type="inferred from homology"/>
<evidence type="ECO:0000256" key="3">
    <source>
        <dbReference type="ARBA" id="ARBA00022832"/>
    </source>
</evidence>
<dbReference type="PANTHER" id="PTHR43086:SF2">
    <property type="entry name" value="HYDROXYSTEROID DEHYDROGENASE-LIKE PROTEIN 1"/>
    <property type="match status" value="1"/>
</dbReference>
<dbReference type="PRINTS" id="PR00080">
    <property type="entry name" value="SDRFAMILY"/>
</dbReference>
<comment type="pathway">
    <text evidence="1">Lipid metabolism; fatty acid biosynthesis.</text>
</comment>
<evidence type="ECO:0000256" key="7">
    <source>
        <dbReference type="ARBA" id="ARBA00023160"/>
    </source>
</evidence>
<gene>
    <name evidence="9" type="ORF">GCM10023332_08300</name>
</gene>
<sequence length="269" mass="28320">MPEAGARPVAVVTGASRGIGAVYADRLARRGFDPVLVARDHARLQALAEHLNTTTGCQATVEVADLTRDDDIARVSERIEHDPRVELLVNNAGLGSPGLLAISPRDATDALLQLNIVALTRLSRAAARGFGLRRRGTIVNIGSAFALHLAAGCAAYAGSKAYVLHFSRALQLELSKRDVFVQAVLPGAVATDIWASNGIDPDSLPAGTVMTTEDLVDAALAGLDHGEHVTIPSLPDAADWEAFESAREALLPNLSREQVPARYRADGGG</sequence>
<evidence type="ECO:0000256" key="5">
    <source>
        <dbReference type="ARBA" id="ARBA00023002"/>
    </source>
</evidence>
<dbReference type="PANTHER" id="PTHR43086">
    <property type="entry name" value="VERY-LONG-CHAIN 3-OXOOACYL-COA REDUCTASE"/>
    <property type="match status" value="1"/>
</dbReference>
<dbReference type="Gene3D" id="3.40.50.720">
    <property type="entry name" value="NAD(P)-binding Rossmann-like Domain"/>
    <property type="match status" value="1"/>
</dbReference>
<evidence type="ECO:0000313" key="9">
    <source>
        <dbReference type="EMBL" id="GAA4858743.1"/>
    </source>
</evidence>
<protein>
    <submittedName>
        <fullName evidence="9">SDR family oxidoreductase</fullName>
    </submittedName>
</protein>
<keyword evidence="6" id="KW-0443">Lipid metabolism</keyword>
<dbReference type="PIRSF" id="PIRSF000126">
    <property type="entry name" value="11-beta-HSD1"/>
    <property type="match status" value="1"/>
</dbReference>
<keyword evidence="7" id="KW-0275">Fatty acid biosynthesis</keyword>
<keyword evidence="2" id="KW-0444">Lipid biosynthesis</keyword>
<keyword evidence="5" id="KW-0560">Oxidoreductase</keyword>
<evidence type="ECO:0000256" key="1">
    <source>
        <dbReference type="ARBA" id="ARBA00005194"/>
    </source>
</evidence>